<keyword evidence="2" id="KW-0808">Transferase</keyword>
<dbReference type="EMBL" id="SJPY01000004">
    <property type="protein sequence ID" value="TWU41186.1"/>
    <property type="molecule type" value="Genomic_DNA"/>
</dbReference>
<gene>
    <name evidence="2" type="ORF">Q31b_26250</name>
</gene>
<comment type="caution">
    <text evidence="2">The sequence shown here is derived from an EMBL/GenBank/DDBJ whole genome shotgun (WGS) entry which is preliminary data.</text>
</comment>
<dbReference type="Proteomes" id="UP000315471">
    <property type="component" value="Unassembled WGS sequence"/>
</dbReference>
<dbReference type="CDD" id="cd00761">
    <property type="entry name" value="Glyco_tranf_GTA_type"/>
    <property type="match status" value="1"/>
</dbReference>
<dbReference type="InterPro" id="IPR029044">
    <property type="entry name" value="Nucleotide-diphossugar_trans"/>
</dbReference>
<keyword evidence="3" id="KW-1185">Reference proteome</keyword>
<dbReference type="SUPFAM" id="SSF53448">
    <property type="entry name" value="Nucleotide-diphospho-sugar transferases"/>
    <property type="match status" value="1"/>
</dbReference>
<organism evidence="2 3">
    <name type="scientific">Novipirellula aureliae</name>
    <dbReference type="NCBI Taxonomy" id="2527966"/>
    <lineage>
        <taxon>Bacteria</taxon>
        <taxon>Pseudomonadati</taxon>
        <taxon>Planctomycetota</taxon>
        <taxon>Planctomycetia</taxon>
        <taxon>Pirellulales</taxon>
        <taxon>Pirellulaceae</taxon>
        <taxon>Novipirellula</taxon>
    </lineage>
</organism>
<protein>
    <submittedName>
        <fullName evidence="2">Glycosyl transferase family 2</fullName>
    </submittedName>
</protein>
<evidence type="ECO:0000259" key="1">
    <source>
        <dbReference type="Pfam" id="PF00535"/>
    </source>
</evidence>
<sequence length="337" mass="38905">MLSIAILTAKKPQDVIRVLRSIERAKSGDFEILVIANANFDAWQDSDLVSKFPSVCLRVIEEPIPGLLAARHRAVSESEGVVVCFLDDDVTVSESWMDSLQRNFSDPLVTLVGGPSSPRYESAPPSWLDSFFVHERQKRYCTYISILDCGSQRIEIDPMFIWGLNLAIRKSYLKDIGGFHPDGVPWHLRRFRGDGETGIAYAMNERMEFGIYDPETAVVHEIPTTRLTVSYFKRRAYLQGISDSYTHLRGKTFENAPQIPLPRNLSRRERLSWAFKKGFECVRKSNDLVQLETKSAYRNGYMYHQSQYQNDPDVREWVVRPDYWNYAYPRNLEISKT</sequence>
<evidence type="ECO:0000313" key="2">
    <source>
        <dbReference type="EMBL" id="TWU41186.1"/>
    </source>
</evidence>
<dbReference type="InterPro" id="IPR001173">
    <property type="entry name" value="Glyco_trans_2-like"/>
</dbReference>
<dbReference type="OrthoDB" id="153025at2"/>
<feature type="domain" description="Glycosyltransferase 2-like" evidence="1">
    <location>
        <begin position="3"/>
        <end position="151"/>
    </location>
</feature>
<dbReference type="RefSeq" id="WP_146600048.1">
    <property type="nucleotide sequence ID" value="NZ_SJPY01000004.1"/>
</dbReference>
<reference evidence="2 3" key="1">
    <citation type="submission" date="2019-02" db="EMBL/GenBank/DDBJ databases">
        <title>Deep-cultivation of Planctomycetes and their phenomic and genomic characterization uncovers novel biology.</title>
        <authorList>
            <person name="Wiegand S."/>
            <person name="Jogler M."/>
            <person name="Boedeker C."/>
            <person name="Pinto D."/>
            <person name="Vollmers J."/>
            <person name="Rivas-Marin E."/>
            <person name="Kohn T."/>
            <person name="Peeters S.H."/>
            <person name="Heuer A."/>
            <person name="Rast P."/>
            <person name="Oberbeckmann S."/>
            <person name="Bunk B."/>
            <person name="Jeske O."/>
            <person name="Meyerdierks A."/>
            <person name="Storesund J.E."/>
            <person name="Kallscheuer N."/>
            <person name="Luecker S."/>
            <person name="Lage O.M."/>
            <person name="Pohl T."/>
            <person name="Merkel B.J."/>
            <person name="Hornburger P."/>
            <person name="Mueller R.-W."/>
            <person name="Bruemmer F."/>
            <person name="Labrenz M."/>
            <person name="Spormann A.M."/>
            <person name="Op Den Camp H."/>
            <person name="Overmann J."/>
            <person name="Amann R."/>
            <person name="Jetten M.S.M."/>
            <person name="Mascher T."/>
            <person name="Medema M.H."/>
            <person name="Devos D.P."/>
            <person name="Kaster A.-K."/>
            <person name="Ovreas L."/>
            <person name="Rohde M."/>
            <person name="Galperin M.Y."/>
            <person name="Jogler C."/>
        </authorList>
    </citation>
    <scope>NUCLEOTIDE SEQUENCE [LARGE SCALE GENOMIC DNA]</scope>
    <source>
        <strain evidence="2 3">Q31b</strain>
    </source>
</reference>
<name>A0A5C6E1D8_9BACT</name>
<dbReference type="Pfam" id="PF00535">
    <property type="entry name" value="Glycos_transf_2"/>
    <property type="match status" value="1"/>
</dbReference>
<accession>A0A5C6E1D8</accession>
<dbReference type="Gene3D" id="3.90.550.10">
    <property type="entry name" value="Spore Coat Polysaccharide Biosynthesis Protein SpsA, Chain A"/>
    <property type="match status" value="1"/>
</dbReference>
<dbReference type="GO" id="GO:0016740">
    <property type="term" value="F:transferase activity"/>
    <property type="evidence" value="ECO:0007669"/>
    <property type="project" value="UniProtKB-KW"/>
</dbReference>
<evidence type="ECO:0000313" key="3">
    <source>
        <dbReference type="Proteomes" id="UP000315471"/>
    </source>
</evidence>
<proteinExistence type="predicted"/>
<dbReference type="AlphaFoldDB" id="A0A5C6E1D8"/>